<keyword evidence="5" id="KW-1185">Reference proteome</keyword>
<dbReference type="CDD" id="cd04301">
    <property type="entry name" value="NAT_SF"/>
    <property type="match status" value="1"/>
</dbReference>
<gene>
    <name evidence="4" type="ORF">GR316_00160</name>
</gene>
<evidence type="ECO:0000313" key="5">
    <source>
        <dbReference type="Proteomes" id="UP000679284"/>
    </source>
</evidence>
<keyword evidence="1" id="KW-0808">Transferase</keyword>
<dbReference type="Proteomes" id="UP000679284">
    <property type="component" value="Chromosome"/>
</dbReference>
<dbReference type="RefSeq" id="WP_211784067.1">
    <property type="nucleotide sequence ID" value="NZ_CP047289.1"/>
</dbReference>
<dbReference type="SUPFAM" id="SSF55729">
    <property type="entry name" value="Acyl-CoA N-acyltransferases (Nat)"/>
    <property type="match status" value="1"/>
</dbReference>
<proteinExistence type="predicted"/>
<evidence type="ECO:0000256" key="2">
    <source>
        <dbReference type="ARBA" id="ARBA00023315"/>
    </source>
</evidence>
<evidence type="ECO:0000256" key="1">
    <source>
        <dbReference type="ARBA" id="ARBA00022679"/>
    </source>
</evidence>
<feature type="domain" description="N-acetyltransferase" evidence="3">
    <location>
        <begin position="1"/>
        <end position="129"/>
    </location>
</feature>
<dbReference type="Pfam" id="PF00583">
    <property type="entry name" value="Acetyltransf_1"/>
    <property type="match status" value="1"/>
</dbReference>
<dbReference type="Gene3D" id="3.40.630.30">
    <property type="match status" value="1"/>
</dbReference>
<dbReference type="PANTHER" id="PTHR43420:SF44">
    <property type="entry name" value="ACETYLTRANSFERASE YPEA"/>
    <property type="match status" value="1"/>
</dbReference>
<dbReference type="AlphaFoldDB" id="A0A8J8MQH4"/>
<evidence type="ECO:0000259" key="3">
    <source>
        <dbReference type="PROSITE" id="PS51186"/>
    </source>
</evidence>
<organism evidence="4 5">
    <name type="scientific">Falsirhodobacter algicola</name>
    <dbReference type="NCBI Taxonomy" id="2692330"/>
    <lineage>
        <taxon>Bacteria</taxon>
        <taxon>Pseudomonadati</taxon>
        <taxon>Pseudomonadota</taxon>
        <taxon>Alphaproteobacteria</taxon>
        <taxon>Rhodobacterales</taxon>
        <taxon>Paracoccaceae</taxon>
        <taxon>Falsirhodobacter</taxon>
    </lineage>
</organism>
<dbReference type="KEGG" id="fap:GR316_00160"/>
<evidence type="ECO:0000313" key="4">
    <source>
        <dbReference type="EMBL" id="QUS34817.1"/>
    </source>
</evidence>
<dbReference type="InterPro" id="IPR050680">
    <property type="entry name" value="YpeA/RimI_acetyltransf"/>
</dbReference>
<dbReference type="InterPro" id="IPR016181">
    <property type="entry name" value="Acyl_CoA_acyltransferase"/>
</dbReference>
<dbReference type="PROSITE" id="PS51186">
    <property type="entry name" value="GNAT"/>
    <property type="match status" value="1"/>
</dbReference>
<dbReference type="EMBL" id="CP047289">
    <property type="protein sequence ID" value="QUS34817.1"/>
    <property type="molecule type" value="Genomic_DNA"/>
</dbReference>
<accession>A0A8J8MQH4</accession>
<dbReference type="GO" id="GO:0016747">
    <property type="term" value="F:acyltransferase activity, transferring groups other than amino-acyl groups"/>
    <property type="evidence" value="ECO:0007669"/>
    <property type="project" value="InterPro"/>
</dbReference>
<protein>
    <submittedName>
        <fullName evidence="4">GNAT family N-acetyltransferase</fullName>
    </submittedName>
</protein>
<dbReference type="PANTHER" id="PTHR43420">
    <property type="entry name" value="ACETYLTRANSFERASE"/>
    <property type="match status" value="1"/>
</dbReference>
<keyword evidence="2" id="KW-0012">Acyltransferase</keyword>
<sequence>MWDELAAIHAASFICPAPWSAADLRASAEGAGGFLLAESQGFLIGRALAGEAELLTLATHPDARRQGVATRLVHDFLNTARNQAETAFLEVAATNFQAIRLYERHGFRSVGVRPRYYGSDDAIVMRCPL</sequence>
<reference evidence="4" key="1">
    <citation type="submission" date="2020-01" db="EMBL/GenBank/DDBJ databases">
        <authorList>
            <person name="Yang Y."/>
            <person name="Kwon Y.M."/>
        </authorList>
    </citation>
    <scope>NUCLEOTIDE SEQUENCE</scope>
    <source>
        <strain evidence="4">PG104</strain>
    </source>
</reference>
<name>A0A8J8MQH4_9RHOB</name>
<dbReference type="InterPro" id="IPR000182">
    <property type="entry name" value="GNAT_dom"/>
</dbReference>